<keyword evidence="2" id="KW-1133">Transmembrane helix</keyword>
<sequence>MTSSETSPTTAGIRARAHQAPSAWWARARAWGHRHPLRATVCTVLAALLVIGMGDLGLLWARLDRFDVDLPGSDPGSATAVGDTAETWLIIGTDSRTNLPDGPARYGGVADVGDGARADVVTLVQTTASGVNVLVLPRDLTVSQGQLFDERLATSFLQGPQYTVDSLCSAYGVGADHVVTVDMAQFADIVDALGGIDVEIDEPVRDAYSGLQIDAAGMQHLSGVDALALVRSRHPEVLRDGRWVTLSEQEGAERRSRFTGVVMHAVLAGILERARNPLAMQSLAWTLTGDLGTDAGTGLLDLARLARAVRNGAMTDADGGVNLVTVPAGPVGDGFTAPPTDETYATLAEYGYTPGACTPAD</sequence>
<organism evidence="4">
    <name type="scientific">Actinomyces succiniciruminis</name>
    <dbReference type="NCBI Taxonomy" id="1522002"/>
    <lineage>
        <taxon>Bacteria</taxon>
        <taxon>Bacillati</taxon>
        <taxon>Actinomycetota</taxon>
        <taxon>Actinomycetes</taxon>
        <taxon>Actinomycetales</taxon>
        <taxon>Actinomycetaceae</taxon>
        <taxon>Actinomyces</taxon>
    </lineage>
</organism>
<accession>A0A1L7R809</accession>
<dbReference type="Gene3D" id="3.40.630.190">
    <property type="entry name" value="LCP protein"/>
    <property type="match status" value="1"/>
</dbReference>
<dbReference type="NCBIfam" id="TIGR00350">
    <property type="entry name" value="lytR_cpsA_psr"/>
    <property type="match status" value="1"/>
</dbReference>
<evidence type="ECO:0000313" key="4">
    <source>
        <dbReference type="EMBL" id="CED89975.1"/>
    </source>
</evidence>
<dbReference type="InterPro" id="IPR004474">
    <property type="entry name" value="LytR_CpsA_psr"/>
</dbReference>
<dbReference type="PANTHER" id="PTHR33392:SF6">
    <property type="entry name" value="POLYISOPRENYL-TEICHOIC ACID--PEPTIDOGLYCAN TEICHOIC ACID TRANSFERASE TAGU"/>
    <property type="match status" value="1"/>
</dbReference>
<comment type="similarity">
    <text evidence="1">Belongs to the LytR/CpsA/Psr (LCP) family.</text>
</comment>
<feature type="domain" description="Cell envelope-related transcriptional attenuator" evidence="3">
    <location>
        <begin position="119"/>
        <end position="236"/>
    </location>
</feature>
<keyword evidence="2" id="KW-0812">Transmembrane</keyword>
<feature type="transmembrane region" description="Helical" evidence="2">
    <location>
        <begin position="37"/>
        <end position="61"/>
    </location>
</feature>
<dbReference type="AlphaFoldDB" id="A0A1L7R809"/>
<keyword evidence="2" id="KW-0472">Membrane</keyword>
<dbReference type="RefSeq" id="WP_210578267.1">
    <property type="nucleotide sequence ID" value="NZ_LK995461.1"/>
</dbReference>
<name>A0A1L7R809_9ACTO</name>
<dbReference type="Pfam" id="PF03816">
    <property type="entry name" value="LytR_cpsA_psr"/>
    <property type="match status" value="1"/>
</dbReference>
<evidence type="ECO:0000259" key="3">
    <source>
        <dbReference type="Pfam" id="PF03816"/>
    </source>
</evidence>
<dbReference type="PANTHER" id="PTHR33392">
    <property type="entry name" value="POLYISOPRENYL-TEICHOIC ACID--PEPTIDOGLYCAN TEICHOIC ACID TRANSFERASE TAGU"/>
    <property type="match status" value="1"/>
</dbReference>
<reference evidence="4" key="1">
    <citation type="submission" date="2014-07" db="EMBL/GenBank/DDBJ databases">
        <authorList>
            <person name="Zhang J.E."/>
            <person name="Yang H."/>
            <person name="Guo J."/>
            <person name="Deng Z."/>
            <person name="Luo H."/>
            <person name="Luo M."/>
            <person name="Zhao B."/>
        </authorList>
    </citation>
    <scope>NUCLEOTIDE SEQUENCE</scope>
    <source>
        <strain evidence="4">AM4</strain>
    </source>
</reference>
<evidence type="ECO:0000256" key="1">
    <source>
        <dbReference type="ARBA" id="ARBA00006068"/>
    </source>
</evidence>
<gene>
    <name evidence="4" type="ORF">AAM4_0080</name>
</gene>
<dbReference type="EMBL" id="LK995461">
    <property type="protein sequence ID" value="CED89975.1"/>
    <property type="molecule type" value="Genomic_DNA"/>
</dbReference>
<protein>
    <submittedName>
        <fullName evidence="4">Membrane protein</fullName>
    </submittedName>
</protein>
<proteinExistence type="inferred from homology"/>
<evidence type="ECO:0000256" key="2">
    <source>
        <dbReference type="SAM" id="Phobius"/>
    </source>
</evidence>
<dbReference type="InterPro" id="IPR050922">
    <property type="entry name" value="LytR/CpsA/Psr_CW_biosynth"/>
</dbReference>